<sequence length="51" mass="5944">MKVTAKKTLNSHTKQSQTKMLQIIQGIFFMFSGGAKQYRISPMDVNMFRKF</sequence>
<gene>
    <name evidence="1" type="primary">ORF48909</name>
</gene>
<organism evidence="1">
    <name type="scientific">Arion vulgaris</name>
    <dbReference type="NCBI Taxonomy" id="1028688"/>
    <lineage>
        <taxon>Eukaryota</taxon>
        <taxon>Metazoa</taxon>
        <taxon>Spiralia</taxon>
        <taxon>Lophotrochozoa</taxon>
        <taxon>Mollusca</taxon>
        <taxon>Gastropoda</taxon>
        <taxon>Heterobranchia</taxon>
        <taxon>Euthyneura</taxon>
        <taxon>Panpulmonata</taxon>
        <taxon>Eupulmonata</taxon>
        <taxon>Stylommatophora</taxon>
        <taxon>Helicina</taxon>
        <taxon>Arionoidea</taxon>
        <taxon>Arionidae</taxon>
        <taxon>Arion</taxon>
    </lineage>
</organism>
<evidence type="ECO:0000313" key="1">
    <source>
        <dbReference type="EMBL" id="CEK63623.1"/>
    </source>
</evidence>
<name>A0A0B6Z506_9EUPU</name>
<reference evidence="1" key="1">
    <citation type="submission" date="2014-12" db="EMBL/GenBank/DDBJ databases">
        <title>Insight into the proteome of Arion vulgaris.</title>
        <authorList>
            <person name="Aradska J."/>
            <person name="Bulat T."/>
            <person name="Smidak R."/>
            <person name="Sarate P."/>
            <person name="Gangsoo J."/>
            <person name="Sialana F."/>
            <person name="Bilban M."/>
            <person name="Lubec G."/>
        </authorList>
    </citation>
    <scope>NUCLEOTIDE SEQUENCE</scope>
    <source>
        <tissue evidence="1">Skin</tissue>
    </source>
</reference>
<accession>A0A0B6Z506</accession>
<proteinExistence type="predicted"/>
<dbReference type="AlphaFoldDB" id="A0A0B6Z506"/>
<protein>
    <submittedName>
        <fullName evidence="1">Uncharacterized protein</fullName>
    </submittedName>
</protein>
<dbReference type="EMBL" id="HACG01016758">
    <property type="protein sequence ID" value="CEK63623.1"/>
    <property type="molecule type" value="Transcribed_RNA"/>
</dbReference>